<dbReference type="Pfam" id="PF22586">
    <property type="entry name" value="ANCHR-like_BBOX"/>
    <property type="match status" value="1"/>
</dbReference>
<accession>A0A9P6TV77</accession>
<dbReference type="CDD" id="cd19817">
    <property type="entry name" value="Bbox1_ANCHR-like"/>
    <property type="match status" value="1"/>
</dbReference>
<keyword evidence="3" id="KW-1185">Reference proteome</keyword>
<dbReference type="Proteomes" id="UP000726737">
    <property type="component" value="Unassembled WGS sequence"/>
</dbReference>
<dbReference type="SUPFAM" id="SSF57845">
    <property type="entry name" value="B-box zinc-binding domain"/>
    <property type="match status" value="1"/>
</dbReference>
<dbReference type="PANTHER" id="PTHR46603">
    <property type="entry name" value="ABSCISSION/NOCUT CHECKPOINT REGULATOR"/>
    <property type="match status" value="1"/>
</dbReference>
<name>A0A9P6TV77_9FUNG</name>
<protein>
    <submittedName>
        <fullName evidence="2">Uncharacterized protein</fullName>
    </submittedName>
</protein>
<dbReference type="InterPro" id="IPR044553">
    <property type="entry name" value="Bbox1_ANCHR"/>
</dbReference>
<evidence type="ECO:0000313" key="3">
    <source>
        <dbReference type="Proteomes" id="UP000726737"/>
    </source>
</evidence>
<reference evidence="2" key="1">
    <citation type="journal article" date="2020" name="Fungal Divers.">
        <title>Resolving the Mortierellaceae phylogeny through synthesis of multi-gene phylogenetics and phylogenomics.</title>
        <authorList>
            <person name="Vandepol N."/>
            <person name="Liber J."/>
            <person name="Desiro A."/>
            <person name="Na H."/>
            <person name="Kennedy M."/>
            <person name="Barry K."/>
            <person name="Grigoriev I.V."/>
            <person name="Miller A.N."/>
            <person name="O'Donnell K."/>
            <person name="Stajich J.E."/>
            <person name="Bonito G."/>
        </authorList>
    </citation>
    <scope>NUCLEOTIDE SEQUENCE</scope>
    <source>
        <strain evidence="2">KOD948</strain>
    </source>
</reference>
<sequence>IDRILENSQDILHDGNEHDDLSFLDELNDLSPSQKQELKDSFGINAQGGKARENLPSGEQELENVTKDLEKKLSKFLLTHQTPSNAMDDSLVSSSTTQDPFGDGLDRIAGVSLISRTDGVSGDDDVASQLVTQAREEAQLEAKYGNLDEKQLQDLHSRHKELKKGIQGLSSVQLNNASSKAKSGSVDEETGLGPPPAAVGLDELRLGGMDGDENPDNWCCICNEDATWTCSGCDNDNYCQECFRESHIGPDADWEMKKHRPRPFVKSATK</sequence>
<feature type="non-terminal residue" evidence="2">
    <location>
        <position position="270"/>
    </location>
</feature>
<dbReference type="AlphaFoldDB" id="A0A9P6TV77"/>
<dbReference type="OrthoDB" id="5407799at2759"/>
<feature type="region of interest" description="Disordered" evidence="1">
    <location>
        <begin position="174"/>
        <end position="201"/>
    </location>
</feature>
<dbReference type="EMBL" id="JAAAJA010001140">
    <property type="protein sequence ID" value="KAG0248000.1"/>
    <property type="molecule type" value="Genomic_DNA"/>
</dbReference>
<evidence type="ECO:0000313" key="2">
    <source>
        <dbReference type="EMBL" id="KAG0248000.1"/>
    </source>
</evidence>
<comment type="caution">
    <text evidence="2">The sequence shown here is derived from an EMBL/GenBank/DDBJ whole genome shotgun (WGS) entry which is preliminary data.</text>
</comment>
<dbReference type="PANTHER" id="PTHR46603:SF1">
    <property type="entry name" value="ABSCISSION_NOCUT CHECKPOINT REGULATOR"/>
    <property type="match status" value="1"/>
</dbReference>
<organism evidence="2 3">
    <name type="scientific">Mortierella polycephala</name>
    <dbReference type="NCBI Taxonomy" id="41804"/>
    <lineage>
        <taxon>Eukaryota</taxon>
        <taxon>Fungi</taxon>
        <taxon>Fungi incertae sedis</taxon>
        <taxon>Mucoromycota</taxon>
        <taxon>Mortierellomycotina</taxon>
        <taxon>Mortierellomycetes</taxon>
        <taxon>Mortierellales</taxon>
        <taxon>Mortierellaceae</taxon>
        <taxon>Mortierella</taxon>
    </lineage>
</organism>
<gene>
    <name evidence="2" type="ORF">BG011_000654</name>
</gene>
<proteinExistence type="predicted"/>
<evidence type="ECO:0000256" key="1">
    <source>
        <dbReference type="SAM" id="MobiDB-lite"/>
    </source>
</evidence>